<dbReference type="RefSeq" id="WP_320228062.1">
    <property type="nucleotide sequence ID" value="NZ_JAVIJC010000024.1"/>
</dbReference>
<organism evidence="2 3">
    <name type="scientific">Mesorhizobium captivum</name>
    <dbReference type="NCBI Taxonomy" id="3072319"/>
    <lineage>
        <taxon>Bacteria</taxon>
        <taxon>Pseudomonadati</taxon>
        <taxon>Pseudomonadota</taxon>
        <taxon>Alphaproteobacteria</taxon>
        <taxon>Hyphomicrobiales</taxon>
        <taxon>Phyllobacteriaceae</taxon>
        <taxon>Mesorhizobium</taxon>
    </lineage>
</organism>
<evidence type="ECO:0000313" key="2">
    <source>
        <dbReference type="EMBL" id="MDX8494190.1"/>
    </source>
</evidence>
<proteinExistence type="predicted"/>
<name>A0ABU4Z4Q2_9HYPH</name>
<dbReference type="Proteomes" id="UP001271249">
    <property type="component" value="Unassembled WGS sequence"/>
</dbReference>
<sequence>MTQAEKHLVDFIEVADVDLVFRAVTVSDRTLTGHQILAYADVAPREEHVVLRWLSGGDIEEIRPDEIVQISPSAPARFIVSKSDRLFRLVLDDRSIVWPKRDINEAALRQLGQIDAHAELYLTREKGSDQLISKDQDVSLAEAGVENIYSKEPIWKLNVQGVMIKSNDPVITVRRALIDAGFDPAQEWIIILKTVDSKRPVTLDDLIDLRAPGIEKLRLTPKDVNNGEVAAKRDFKLLPADEKGLAARELVWETVIEGGHQWLVIQSYPVPMGYNHSAVTMALEVPSSYPAAEIDMFYCSPHLERTNGRPIPQTQANATIGGTSFQRWSRHRGPASRWKPGLDNVLSHLALVDSALLQEVDG</sequence>
<evidence type="ECO:0000313" key="3">
    <source>
        <dbReference type="Proteomes" id="UP001271249"/>
    </source>
</evidence>
<dbReference type="Pfam" id="PF14452">
    <property type="entry name" value="Multi_ubiq"/>
    <property type="match status" value="2"/>
</dbReference>
<keyword evidence="3" id="KW-1185">Reference proteome</keyword>
<gene>
    <name evidence="2" type="ORF">RFN29_21725</name>
</gene>
<evidence type="ECO:0000259" key="1">
    <source>
        <dbReference type="Pfam" id="PF14452"/>
    </source>
</evidence>
<reference evidence="2 3" key="1">
    <citation type="submission" date="2023-08" db="EMBL/GenBank/DDBJ databases">
        <title>Implementing the SeqCode for naming new Mesorhizobium species isolated from Vachellia karroo root nodules.</title>
        <authorList>
            <person name="Van Lill M."/>
        </authorList>
    </citation>
    <scope>NUCLEOTIDE SEQUENCE [LARGE SCALE GENOMIC DNA]</scope>
    <source>
        <strain evidence="2 3">VK22B</strain>
    </source>
</reference>
<dbReference type="InterPro" id="IPR025701">
    <property type="entry name" value="UBQ-conjugat_E2_E"/>
</dbReference>
<dbReference type="Pfam" id="PF14462">
    <property type="entry name" value="Prok-E2_E"/>
    <property type="match status" value="1"/>
</dbReference>
<protein>
    <submittedName>
        <fullName evidence="2">Multiubiquitin domain-containing protein</fullName>
    </submittedName>
</protein>
<feature type="domain" description="Multi-ubiquitin" evidence="1">
    <location>
        <begin position="21"/>
        <end position="72"/>
    </location>
</feature>
<feature type="domain" description="Multi-ubiquitin" evidence="1">
    <location>
        <begin position="87"/>
        <end position="146"/>
    </location>
</feature>
<dbReference type="InterPro" id="IPR027802">
    <property type="entry name" value="Multi-ubiquitin_dom"/>
</dbReference>
<comment type="caution">
    <text evidence="2">The sequence shown here is derived from an EMBL/GenBank/DDBJ whole genome shotgun (WGS) entry which is preliminary data.</text>
</comment>
<dbReference type="EMBL" id="JAVIJC010000024">
    <property type="protein sequence ID" value="MDX8494190.1"/>
    <property type="molecule type" value="Genomic_DNA"/>
</dbReference>
<accession>A0ABU4Z4Q2</accession>